<gene>
    <name evidence="2" type="ORF">Pma05_62490</name>
</gene>
<comment type="caution">
    <text evidence="2">The sequence shown here is derived from an EMBL/GenBank/DDBJ whole genome shotgun (WGS) entry which is preliminary data.</text>
</comment>
<protein>
    <recommendedName>
        <fullName evidence="4">LytR family transcriptional regulator</fullName>
    </recommendedName>
</protein>
<evidence type="ECO:0000313" key="2">
    <source>
        <dbReference type="EMBL" id="GIG99676.1"/>
    </source>
</evidence>
<keyword evidence="1" id="KW-1133">Transmembrane helix</keyword>
<sequence length="47" mass="5094">MDLSDDDRTPYRPHGARANRRRTLLIVLSVLLVAALGLTLHAVGVLG</sequence>
<keyword evidence="3" id="KW-1185">Reference proteome</keyword>
<keyword evidence="1" id="KW-0472">Membrane</keyword>
<evidence type="ECO:0008006" key="4">
    <source>
        <dbReference type="Google" id="ProtNLM"/>
    </source>
</evidence>
<evidence type="ECO:0000313" key="3">
    <source>
        <dbReference type="Proteomes" id="UP000621500"/>
    </source>
</evidence>
<name>A0ABQ4EYD6_9ACTN</name>
<accession>A0ABQ4EYD6</accession>
<dbReference type="EMBL" id="BONX01000046">
    <property type="protein sequence ID" value="GIG99676.1"/>
    <property type="molecule type" value="Genomic_DNA"/>
</dbReference>
<keyword evidence="1" id="KW-0812">Transmembrane</keyword>
<organism evidence="2 3">
    <name type="scientific">Plantactinospora mayteni</name>
    <dbReference type="NCBI Taxonomy" id="566021"/>
    <lineage>
        <taxon>Bacteria</taxon>
        <taxon>Bacillati</taxon>
        <taxon>Actinomycetota</taxon>
        <taxon>Actinomycetes</taxon>
        <taxon>Micromonosporales</taxon>
        <taxon>Micromonosporaceae</taxon>
        <taxon>Plantactinospora</taxon>
    </lineage>
</organism>
<proteinExistence type="predicted"/>
<reference evidence="2 3" key="1">
    <citation type="submission" date="2021-01" db="EMBL/GenBank/DDBJ databases">
        <title>Whole genome shotgun sequence of Plantactinospora mayteni NBRC 109088.</title>
        <authorList>
            <person name="Komaki H."/>
            <person name="Tamura T."/>
        </authorList>
    </citation>
    <scope>NUCLEOTIDE SEQUENCE [LARGE SCALE GENOMIC DNA]</scope>
    <source>
        <strain evidence="2 3">NBRC 109088</strain>
    </source>
</reference>
<dbReference type="Proteomes" id="UP000621500">
    <property type="component" value="Unassembled WGS sequence"/>
</dbReference>
<feature type="transmembrane region" description="Helical" evidence="1">
    <location>
        <begin position="24"/>
        <end position="46"/>
    </location>
</feature>
<evidence type="ECO:0000256" key="1">
    <source>
        <dbReference type="SAM" id="Phobius"/>
    </source>
</evidence>
<dbReference type="RefSeq" id="WP_203861036.1">
    <property type="nucleotide sequence ID" value="NZ_BAAAZQ010000001.1"/>
</dbReference>